<sequence length="494" mass="54680">MRRLFRMPWFNPFSDAQTRPLMVKLKTSIVSPLDPTAETPLYRQIYERLVAVIADGTLKPGDRIPSARALTTELGLARGTVNTAYELLAAEGYVVSRGQAGTIVTPGLRERIPTREVQPKLKAVPEAPSFRPDSILPFQMGLPALDMFPRKIWARLGANRIRAMQAFDMIHPPVCGLEELRGAIATYLQVARGIKCAPTQVFVTSGYRQSIELISHALFHAGDQVWYENPGYPPTRQLIGMLNLSGVSIPVDEEGIDVACGIELAPRARAVIVTPAHQSPLSVTLSLPRRLALLEWAARNKGWIVEDDYDGEYRYVSRPLPALKSLDGNERVLYAGTFSKVLMPSLRLAYLVVPDTLVERFEQVVQTLGTGTSHLVQAMVTSFMREGHFARHIQRMRRLYAERRDATVAGLESALGDYVDIDAQPGGMHLILRLRGRRSDRRLVASMGENGLYAEALSDWSEGRQVGSALLVGFTNVDSQATAAQLGKRILALM</sequence>
<dbReference type="Pfam" id="PF00392">
    <property type="entry name" value="GntR"/>
    <property type="match status" value="1"/>
</dbReference>
<dbReference type="CDD" id="cd07377">
    <property type="entry name" value="WHTH_GntR"/>
    <property type="match status" value="1"/>
</dbReference>
<keyword evidence="8" id="KW-1185">Reference proteome</keyword>
<keyword evidence="5" id="KW-0804">Transcription</keyword>
<dbReference type="PANTHER" id="PTHR46577">
    <property type="entry name" value="HTH-TYPE TRANSCRIPTIONAL REGULATORY PROTEIN GABR"/>
    <property type="match status" value="1"/>
</dbReference>
<evidence type="ECO:0000256" key="1">
    <source>
        <dbReference type="ARBA" id="ARBA00005384"/>
    </source>
</evidence>
<comment type="similarity">
    <text evidence="1">In the C-terminal section; belongs to the class-I pyridoxal-phosphate-dependent aminotransferase family.</text>
</comment>
<dbReference type="InterPro" id="IPR000524">
    <property type="entry name" value="Tscrpt_reg_HTH_GntR"/>
</dbReference>
<dbReference type="PANTHER" id="PTHR46577:SF1">
    <property type="entry name" value="HTH-TYPE TRANSCRIPTIONAL REGULATORY PROTEIN GABR"/>
    <property type="match status" value="1"/>
</dbReference>
<dbReference type="Gene3D" id="3.40.640.10">
    <property type="entry name" value="Type I PLP-dependent aspartate aminotransferase-like (Major domain)"/>
    <property type="match status" value="1"/>
</dbReference>
<dbReference type="Proteomes" id="UP000054624">
    <property type="component" value="Unassembled WGS sequence"/>
</dbReference>
<dbReference type="SMART" id="SM00345">
    <property type="entry name" value="HTH_GNTR"/>
    <property type="match status" value="1"/>
</dbReference>
<reference evidence="8" key="1">
    <citation type="submission" date="2016-01" db="EMBL/GenBank/DDBJ databases">
        <authorList>
            <person name="Peeters Charlotte."/>
        </authorList>
    </citation>
    <scope>NUCLEOTIDE SEQUENCE [LARGE SCALE GENOMIC DNA]</scope>
</reference>
<dbReference type="AlphaFoldDB" id="A0A158CAS6"/>
<dbReference type="InterPro" id="IPR015424">
    <property type="entry name" value="PyrdxlP-dep_Trfase"/>
</dbReference>
<dbReference type="GO" id="GO:0030170">
    <property type="term" value="F:pyridoxal phosphate binding"/>
    <property type="evidence" value="ECO:0007669"/>
    <property type="project" value="InterPro"/>
</dbReference>
<evidence type="ECO:0000313" key="8">
    <source>
        <dbReference type="Proteomes" id="UP000054624"/>
    </source>
</evidence>
<keyword evidence="3" id="KW-0805">Transcription regulation</keyword>
<evidence type="ECO:0000259" key="6">
    <source>
        <dbReference type="PROSITE" id="PS50949"/>
    </source>
</evidence>
<dbReference type="GO" id="GO:0003700">
    <property type="term" value="F:DNA-binding transcription factor activity"/>
    <property type="evidence" value="ECO:0007669"/>
    <property type="project" value="InterPro"/>
</dbReference>
<evidence type="ECO:0000256" key="4">
    <source>
        <dbReference type="ARBA" id="ARBA00023125"/>
    </source>
</evidence>
<evidence type="ECO:0000256" key="5">
    <source>
        <dbReference type="ARBA" id="ARBA00023163"/>
    </source>
</evidence>
<dbReference type="InterPro" id="IPR015421">
    <property type="entry name" value="PyrdxlP-dep_Trfase_major"/>
</dbReference>
<gene>
    <name evidence="7" type="ORF">AWB76_05334</name>
</gene>
<evidence type="ECO:0000256" key="3">
    <source>
        <dbReference type="ARBA" id="ARBA00023015"/>
    </source>
</evidence>
<dbReference type="Gene3D" id="1.10.10.10">
    <property type="entry name" value="Winged helix-like DNA-binding domain superfamily/Winged helix DNA-binding domain"/>
    <property type="match status" value="1"/>
</dbReference>
<dbReference type="STRING" id="1777137.AWB76_05334"/>
<organism evidence="7 8">
    <name type="scientific">Caballeronia temeraria</name>
    <dbReference type="NCBI Taxonomy" id="1777137"/>
    <lineage>
        <taxon>Bacteria</taxon>
        <taxon>Pseudomonadati</taxon>
        <taxon>Pseudomonadota</taxon>
        <taxon>Betaproteobacteria</taxon>
        <taxon>Burkholderiales</taxon>
        <taxon>Burkholderiaceae</taxon>
        <taxon>Caballeronia</taxon>
    </lineage>
</organism>
<keyword evidence="2" id="KW-0663">Pyridoxal phosphate</keyword>
<evidence type="ECO:0000313" key="7">
    <source>
        <dbReference type="EMBL" id="SAK79473.1"/>
    </source>
</evidence>
<accession>A0A158CAS6</accession>
<dbReference type="InterPro" id="IPR051446">
    <property type="entry name" value="HTH_trans_reg/aminotransferase"/>
</dbReference>
<dbReference type="PRINTS" id="PR00035">
    <property type="entry name" value="HTHGNTR"/>
</dbReference>
<dbReference type="SUPFAM" id="SSF46785">
    <property type="entry name" value="Winged helix' DNA-binding domain"/>
    <property type="match status" value="1"/>
</dbReference>
<evidence type="ECO:0000256" key="2">
    <source>
        <dbReference type="ARBA" id="ARBA00022898"/>
    </source>
</evidence>
<protein>
    <submittedName>
        <fullName evidence="7">Transcriptional regulator</fullName>
    </submittedName>
</protein>
<dbReference type="GO" id="GO:0003677">
    <property type="term" value="F:DNA binding"/>
    <property type="evidence" value="ECO:0007669"/>
    <property type="project" value="UniProtKB-KW"/>
</dbReference>
<dbReference type="Pfam" id="PF00155">
    <property type="entry name" value="Aminotran_1_2"/>
    <property type="match status" value="1"/>
</dbReference>
<proteinExistence type="inferred from homology"/>
<dbReference type="SUPFAM" id="SSF53383">
    <property type="entry name" value="PLP-dependent transferases"/>
    <property type="match status" value="1"/>
</dbReference>
<dbReference type="EMBL" id="FCOI02000021">
    <property type="protein sequence ID" value="SAK79473.1"/>
    <property type="molecule type" value="Genomic_DNA"/>
</dbReference>
<dbReference type="InterPro" id="IPR036390">
    <property type="entry name" value="WH_DNA-bd_sf"/>
</dbReference>
<keyword evidence="4" id="KW-0238">DNA-binding</keyword>
<dbReference type="CDD" id="cd00609">
    <property type="entry name" value="AAT_like"/>
    <property type="match status" value="1"/>
</dbReference>
<dbReference type="InterPro" id="IPR004839">
    <property type="entry name" value="Aminotransferase_I/II_large"/>
</dbReference>
<dbReference type="PROSITE" id="PS50949">
    <property type="entry name" value="HTH_GNTR"/>
    <property type="match status" value="1"/>
</dbReference>
<name>A0A158CAS6_9BURK</name>
<feature type="domain" description="HTH gntR-type" evidence="6">
    <location>
        <begin position="39"/>
        <end position="107"/>
    </location>
</feature>
<dbReference type="InterPro" id="IPR036388">
    <property type="entry name" value="WH-like_DNA-bd_sf"/>
</dbReference>